<name>A0A854QIC1_CRYNE</name>
<keyword evidence="2" id="KW-0813">Transport</keyword>
<dbReference type="PANTHER" id="PTHR22780">
    <property type="entry name" value="ADAPTIN, ALPHA/GAMMA/EPSILON"/>
    <property type="match status" value="1"/>
</dbReference>
<reference evidence="7 8" key="1">
    <citation type="submission" date="2017-06" db="EMBL/GenBank/DDBJ databases">
        <title>Global population genomics of the pathogenic fungus Cryptococcus neoformans var. grubii.</title>
        <authorList>
            <person name="Cuomo C."/>
            <person name="Litvintseva A."/>
            <person name="Chen Y."/>
            <person name="Young S."/>
            <person name="Zeng Q."/>
            <person name="Chapman S."/>
            <person name="Gujja S."/>
            <person name="Saif S."/>
            <person name="Birren B."/>
        </authorList>
    </citation>
    <scope>NUCLEOTIDE SEQUENCE [LARGE SCALE GENOMIC DNA]</scope>
    <source>
        <strain evidence="7 8">Tu259-1</strain>
    </source>
</reference>
<dbReference type="InterPro" id="IPR011989">
    <property type="entry name" value="ARM-like"/>
</dbReference>
<protein>
    <recommendedName>
        <fullName evidence="6">Clathrin/coatomer adaptor adaptin-like N-terminal domain-containing protein</fullName>
    </recommendedName>
</protein>
<evidence type="ECO:0000256" key="2">
    <source>
        <dbReference type="ARBA" id="ARBA00022448"/>
    </source>
</evidence>
<keyword evidence="3" id="KW-0653">Protein transport</keyword>
<dbReference type="Gene3D" id="1.25.10.10">
    <property type="entry name" value="Leucine-rich Repeat Variant"/>
    <property type="match status" value="1"/>
</dbReference>
<comment type="subcellular location">
    <subcellularLocation>
        <location evidence="1">Endomembrane system</location>
    </subcellularLocation>
</comment>
<comment type="caution">
    <text evidence="7">The sequence shown here is derived from an EMBL/GenBank/DDBJ whole genome shotgun (WGS) entry which is preliminary data.</text>
</comment>
<feature type="region of interest" description="Disordered" evidence="5">
    <location>
        <begin position="327"/>
        <end position="357"/>
    </location>
</feature>
<dbReference type="InterPro" id="IPR016024">
    <property type="entry name" value="ARM-type_fold"/>
</dbReference>
<dbReference type="GO" id="GO:0030117">
    <property type="term" value="C:membrane coat"/>
    <property type="evidence" value="ECO:0007669"/>
    <property type="project" value="InterPro"/>
</dbReference>
<dbReference type="InterPro" id="IPR002553">
    <property type="entry name" value="Clathrin/coatomer_adapt-like_N"/>
</dbReference>
<accession>A0A854QIC1</accession>
<dbReference type="GO" id="GO:0016192">
    <property type="term" value="P:vesicle-mediated transport"/>
    <property type="evidence" value="ECO:0007669"/>
    <property type="project" value="InterPro"/>
</dbReference>
<dbReference type="SUPFAM" id="SSF48371">
    <property type="entry name" value="ARM repeat"/>
    <property type="match status" value="1"/>
</dbReference>
<feature type="domain" description="Clathrin/coatomer adaptor adaptin-like N-terminal" evidence="6">
    <location>
        <begin position="45"/>
        <end position="188"/>
    </location>
</feature>
<dbReference type="OrthoDB" id="29308at2759"/>
<dbReference type="GO" id="GO:0012505">
    <property type="term" value="C:endomembrane system"/>
    <property type="evidence" value="ECO:0007669"/>
    <property type="project" value="UniProtKB-SubCell"/>
</dbReference>
<dbReference type="Pfam" id="PF01602">
    <property type="entry name" value="Adaptin_N"/>
    <property type="match status" value="1"/>
</dbReference>
<organism evidence="7 8">
    <name type="scientific">Cryptococcus neoformans Tu259-1</name>
    <dbReference type="NCBI Taxonomy" id="1230072"/>
    <lineage>
        <taxon>Eukaryota</taxon>
        <taxon>Fungi</taxon>
        <taxon>Dikarya</taxon>
        <taxon>Basidiomycota</taxon>
        <taxon>Agaricomycotina</taxon>
        <taxon>Tremellomycetes</taxon>
        <taxon>Tremellales</taxon>
        <taxon>Cryptococcaceae</taxon>
        <taxon>Cryptococcus</taxon>
        <taxon>Cryptococcus neoformans species complex</taxon>
    </lineage>
</organism>
<dbReference type="EMBL" id="AMKT01000049">
    <property type="protein sequence ID" value="OXG20064.1"/>
    <property type="molecule type" value="Genomic_DNA"/>
</dbReference>
<evidence type="ECO:0000256" key="3">
    <source>
        <dbReference type="ARBA" id="ARBA00022927"/>
    </source>
</evidence>
<dbReference type="InterPro" id="IPR050840">
    <property type="entry name" value="Adaptor_Complx_Large_Subunit"/>
</dbReference>
<evidence type="ECO:0000256" key="1">
    <source>
        <dbReference type="ARBA" id="ARBA00004308"/>
    </source>
</evidence>
<dbReference type="GO" id="GO:0006886">
    <property type="term" value="P:intracellular protein transport"/>
    <property type="evidence" value="ECO:0007669"/>
    <property type="project" value="InterPro"/>
</dbReference>
<gene>
    <name evidence="7" type="ORF">C361_04126</name>
</gene>
<evidence type="ECO:0000313" key="7">
    <source>
        <dbReference type="EMBL" id="OXG20064.1"/>
    </source>
</evidence>
<evidence type="ECO:0000256" key="5">
    <source>
        <dbReference type="SAM" id="MobiDB-lite"/>
    </source>
</evidence>
<sequence>MPRGPSIPPYLTAGASSRTHHALLAQLSQADSAQEEDQIVAHHLTQAKAVLQSNDVNTTRIAENLIVILHCTMLRHNAEDDLDFALMPALKLAEAGKTIQERRIGYLFLVERLSPDHELHLLLINTIRKDLSSNQPASILLALHTIVKLPSRDLGPAVTPLLISKPLLRHTSAAIRQRTYQALVALHLSSTFPRTPQPHSQAESVPFSFPLSMSKVVKAVCRENDSSCLCVLFKLLGRLIHSGAHGIKNEEERGYLVQVVLDKVEEVGWLGHGQAEGGGEGGELILESVRLLGTLVSVGILEMDSVGTGEEVGEQIEEWIRRKMEEMGMDGSRSRSRSQSRSQSQSPSQSQSRSGRGMELTRWKKAFLLQVCGVAPMVPAVIGHCLGVVSRLLIPSSFPSTSSSSSSSTSAHRPTRTHTFANILPPPNEHILALRCLLLLSPQTWDRGGKMGEEEMGVVMEGVGSGDASVRRLTIELLYTLTPDLARMVFGNYLESIVTSTNLSLPLDTQTQTLGMEERMKVKMGRRETAGRALEVCEVVAHVQARVRPWPRGVRGKEGGSGNGGASVVNWGDVVSVLATLGEKEKEKDVEGDADGDGWEEGVKRVMDLVRLYDPSGELLVDAIHARYERRITHEAERGRQGHAHEHEHETLWIQSPTVVMLLGSVVCEFSASGLGNGMARQNKRASLRGLLSTAALGGSPAGRINSENSTIGVIPTTTTARTTSMLSPALQEIVLLAFVALLRDDGEGEGTERIRKDVESLAKGAKGYIKRRCDEVIYIIDNGLVREVGDGAKSSSLSDIRTSLVDTVAMHKKRAALKSESETTRSPLSWSTSTATKQLRYEAYGSK</sequence>
<evidence type="ECO:0000259" key="6">
    <source>
        <dbReference type="Pfam" id="PF01602"/>
    </source>
</evidence>
<evidence type="ECO:0000313" key="8">
    <source>
        <dbReference type="Proteomes" id="UP000199727"/>
    </source>
</evidence>
<evidence type="ECO:0000256" key="4">
    <source>
        <dbReference type="ARBA" id="ARBA00023136"/>
    </source>
</evidence>
<proteinExistence type="predicted"/>
<keyword evidence="4" id="KW-0472">Membrane</keyword>
<dbReference type="AlphaFoldDB" id="A0A854QIC1"/>
<feature type="compositionally biased region" description="Low complexity" evidence="5">
    <location>
        <begin position="337"/>
        <end position="354"/>
    </location>
</feature>
<dbReference type="Proteomes" id="UP000199727">
    <property type="component" value="Unassembled WGS sequence"/>
</dbReference>